<comment type="caution">
    <text evidence="5">The sequence shown here is derived from an EMBL/GenBank/DDBJ whole genome shotgun (WGS) entry which is preliminary data.</text>
</comment>
<protein>
    <recommendedName>
        <fullName evidence="4">Prion-inhibition and propagation HeLo domain-containing protein</fullName>
    </recommendedName>
</protein>
<evidence type="ECO:0000256" key="1">
    <source>
        <dbReference type="ARBA" id="ARBA00022737"/>
    </source>
</evidence>
<dbReference type="Pfam" id="PF12796">
    <property type="entry name" value="Ank_2"/>
    <property type="match status" value="1"/>
</dbReference>
<dbReference type="Gene3D" id="1.20.120.1020">
    <property type="entry name" value="Prion-inhibition and propagation, HeLo domain"/>
    <property type="match status" value="1"/>
</dbReference>
<evidence type="ECO:0000313" key="6">
    <source>
        <dbReference type="Proteomes" id="UP000091967"/>
    </source>
</evidence>
<dbReference type="InterPro" id="IPR051637">
    <property type="entry name" value="Ank_repeat_dom-contain_49"/>
</dbReference>
<keyword evidence="6" id="KW-1185">Reference proteome</keyword>
<dbReference type="InterPro" id="IPR029498">
    <property type="entry name" value="HeLo_dom"/>
</dbReference>
<keyword evidence="2 3" id="KW-0040">ANK repeat</keyword>
<dbReference type="PROSITE" id="PS50297">
    <property type="entry name" value="ANK_REP_REGION"/>
    <property type="match status" value="3"/>
</dbReference>
<evidence type="ECO:0000256" key="2">
    <source>
        <dbReference type="ARBA" id="ARBA00023043"/>
    </source>
</evidence>
<evidence type="ECO:0000259" key="4">
    <source>
        <dbReference type="Pfam" id="PF14479"/>
    </source>
</evidence>
<feature type="repeat" description="ANK" evidence="3">
    <location>
        <begin position="251"/>
        <end position="283"/>
    </location>
</feature>
<dbReference type="PANTHER" id="PTHR24180:SF45">
    <property type="entry name" value="POLY [ADP-RIBOSE] POLYMERASE TANKYRASE"/>
    <property type="match status" value="1"/>
</dbReference>
<dbReference type="AlphaFoldDB" id="A0A1B8AJ03"/>
<feature type="repeat" description="ANK" evidence="3">
    <location>
        <begin position="185"/>
        <end position="217"/>
    </location>
</feature>
<dbReference type="InterPro" id="IPR036770">
    <property type="entry name" value="Ankyrin_rpt-contain_sf"/>
</dbReference>
<name>A0A1B8AJ03_FUSPO</name>
<dbReference type="PANTHER" id="PTHR24180">
    <property type="entry name" value="CYCLIN-DEPENDENT KINASE INHIBITOR 2C-RELATED"/>
    <property type="match status" value="1"/>
</dbReference>
<dbReference type="Pfam" id="PF00023">
    <property type="entry name" value="Ank"/>
    <property type="match status" value="1"/>
</dbReference>
<proteinExistence type="predicted"/>
<evidence type="ECO:0000313" key="5">
    <source>
        <dbReference type="EMBL" id="OBS20336.1"/>
    </source>
</evidence>
<dbReference type="Pfam" id="PF14479">
    <property type="entry name" value="HeLo"/>
    <property type="match status" value="1"/>
</dbReference>
<dbReference type="Gene3D" id="1.25.40.20">
    <property type="entry name" value="Ankyrin repeat-containing domain"/>
    <property type="match status" value="1"/>
</dbReference>
<organism evidence="5 6">
    <name type="scientific">Fusarium poae</name>
    <dbReference type="NCBI Taxonomy" id="36050"/>
    <lineage>
        <taxon>Eukaryota</taxon>
        <taxon>Fungi</taxon>
        <taxon>Dikarya</taxon>
        <taxon>Ascomycota</taxon>
        <taxon>Pezizomycotina</taxon>
        <taxon>Sordariomycetes</taxon>
        <taxon>Hypocreomycetidae</taxon>
        <taxon>Hypocreales</taxon>
        <taxon>Nectriaceae</taxon>
        <taxon>Fusarium</taxon>
    </lineage>
</organism>
<dbReference type="InterPro" id="IPR002110">
    <property type="entry name" value="Ankyrin_rpt"/>
</dbReference>
<dbReference type="SUPFAM" id="SSF48403">
    <property type="entry name" value="Ankyrin repeat"/>
    <property type="match status" value="1"/>
</dbReference>
<keyword evidence="1" id="KW-0677">Repeat</keyword>
<dbReference type="Proteomes" id="UP000091967">
    <property type="component" value="Unassembled WGS sequence"/>
</dbReference>
<dbReference type="InterPro" id="IPR038305">
    <property type="entry name" value="HeLo_sf"/>
</dbReference>
<feature type="repeat" description="ANK" evidence="3">
    <location>
        <begin position="218"/>
        <end position="250"/>
    </location>
</feature>
<dbReference type="SMART" id="SM00248">
    <property type="entry name" value="ANK"/>
    <property type="match status" value="4"/>
</dbReference>
<accession>A0A1B8AJ03</accession>
<feature type="domain" description="Prion-inhibition and propagation HeLo" evidence="4">
    <location>
        <begin position="3"/>
        <end position="127"/>
    </location>
</feature>
<reference evidence="5 6" key="1">
    <citation type="submission" date="2016-06" db="EMBL/GenBank/DDBJ databases">
        <title>Living apart together: crosstalk between the core and supernumerary genomes in a fungal plant pathogen.</title>
        <authorList>
            <person name="Vanheule A."/>
            <person name="Audenaert K."/>
            <person name="Warris S."/>
            <person name="Van De Geest H."/>
            <person name="Schijlen E."/>
            <person name="Hofte M."/>
            <person name="De Saeger S."/>
            <person name="Haesaert G."/>
            <person name="Waalwijk C."/>
            <person name="Van Der Lee T."/>
        </authorList>
    </citation>
    <scope>NUCLEOTIDE SEQUENCE [LARGE SCALE GENOMIC DNA]</scope>
    <source>
        <strain evidence="5 6">2516</strain>
    </source>
</reference>
<sequence>MDAFGSVGTATSLLVQAFHLFRHVSSARSFSDSAGTLAALIAIEYFRFETWLQQSGLLITDPLTGEFIVSESSLRRAILLASDARSLTMDYGRVERHVLLVISQAHQCLLLLQELRENYALHNDISHAIITGTPNSAAIQPSHEIPTATPLFQNNQVFKGKLYLVVQRLESLVAAGCDVFKATLSGETALHRAAQFNLDDTVTWLLEKGSNVSAKDAHFNTPLHIAASFNAVLVIETLLSHDAQLNAVTVDGQTSLHCASQAGANDSVIALLDAGADPNKTDGRGHTPLATAIFWGKCKPSTINILLEHTEVDWNAPRASHLVFIAALAIKSPSRASVLESVIQSLRSKVGQNKTTRIIKRLMPEMVPEIVVSADDSDRGSPADVIPPLLDFLPENKKTRHLLLFHMLLVIIKHGGDDDGNLTRRLLLLDDSNVSQEIPRDWGFQGLCCRYGRLKQLRVFLGRGLNPWGRSMVDGVMCTTEDIVKQFSPDMLGSFQRITDGADMLRSVCIKDPSILPMLGRMYPPLGIE</sequence>
<dbReference type="EMBL" id="LYXU01000003">
    <property type="protein sequence ID" value="OBS20336.1"/>
    <property type="molecule type" value="Genomic_DNA"/>
</dbReference>
<dbReference type="PROSITE" id="PS50088">
    <property type="entry name" value="ANK_REPEAT"/>
    <property type="match status" value="3"/>
</dbReference>
<gene>
    <name evidence="5" type="ORF">FPOA_06708</name>
</gene>
<evidence type="ECO:0000256" key="3">
    <source>
        <dbReference type="PROSITE-ProRule" id="PRU00023"/>
    </source>
</evidence>
<dbReference type="STRING" id="36050.A0A1B8AJ03"/>